<evidence type="ECO:0000313" key="3">
    <source>
        <dbReference type="EMBL" id="XBX78972.1"/>
    </source>
</evidence>
<gene>
    <name evidence="3" type="ORF">ABS642_02455</name>
</gene>
<dbReference type="InterPro" id="IPR001128">
    <property type="entry name" value="Cyt_P450"/>
</dbReference>
<dbReference type="InterPro" id="IPR036396">
    <property type="entry name" value="Cyt_P450_sf"/>
</dbReference>
<dbReference type="PRINTS" id="PR00359">
    <property type="entry name" value="BP450"/>
</dbReference>
<dbReference type="PROSITE" id="PS00086">
    <property type="entry name" value="CYTOCHROME_P450"/>
    <property type="match status" value="1"/>
</dbReference>
<dbReference type="Gene3D" id="1.10.630.10">
    <property type="entry name" value="Cytochrome P450"/>
    <property type="match status" value="1"/>
</dbReference>
<proteinExistence type="inferred from homology"/>
<protein>
    <submittedName>
        <fullName evidence="3">Cytochrome P450</fullName>
    </submittedName>
</protein>
<dbReference type="GO" id="GO:0005506">
    <property type="term" value="F:iron ion binding"/>
    <property type="evidence" value="ECO:0007669"/>
    <property type="project" value="InterPro"/>
</dbReference>
<dbReference type="Pfam" id="PF00067">
    <property type="entry name" value="p450"/>
    <property type="match status" value="1"/>
</dbReference>
<dbReference type="EMBL" id="CP158357">
    <property type="protein sequence ID" value="XBX78972.1"/>
    <property type="molecule type" value="Genomic_DNA"/>
</dbReference>
<dbReference type="PANTHER" id="PTHR46696">
    <property type="entry name" value="P450, PUTATIVE (EUROFUNG)-RELATED"/>
    <property type="match status" value="1"/>
</dbReference>
<keyword evidence="2" id="KW-0349">Heme</keyword>
<dbReference type="RefSeq" id="WP_350352129.1">
    <property type="nucleotide sequence ID" value="NZ_CP158357.1"/>
</dbReference>
<keyword evidence="2" id="KW-0503">Monooxygenase</keyword>
<dbReference type="GO" id="GO:0016705">
    <property type="term" value="F:oxidoreductase activity, acting on paired donors, with incorporation or reduction of molecular oxygen"/>
    <property type="evidence" value="ECO:0007669"/>
    <property type="project" value="InterPro"/>
</dbReference>
<name>A0AAU7VXL1_9MICO</name>
<keyword evidence="2" id="KW-0408">Iron</keyword>
<sequence length="407" mass="45056">MSTTLDFADPALYENPVPVFNAMREENPVHWSDAAGSWIISRHADVVSVLNNLEEAHASLYKITDYAQQCPFGKGTAIARGIEGALVTTDLPDHPRLRRHTAPLLTPRAVERDYADIVEKTVIRLLDDLEADTEFDVLDSISVPLPLAVVTKLIGYEPEDALQLNHWAIDLTRSLEPHLESIDLELSDAAAQNLEDHLRDALRTFGPTAEPGTVLYKLHRGLEEGTLLSEQEAVIRLEELVSAGTETTTTIIPAAFEAMTQFPHVWDELKADPELIPGAAEEFLRFASPSPFTARVAISDIVLGDQVIKAGESIQLAILAANRDPRVFTDPDVLDIHRSPNPHITFGGGIHACLGQHLARLEMRTLLKHAVSRWDSFEVATDRVVRRDRIGVWGYSAFPMTVRDRVG</sequence>
<comment type="similarity">
    <text evidence="1 2">Belongs to the cytochrome P450 family.</text>
</comment>
<accession>A0AAU7VXL1</accession>
<dbReference type="InterPro" id="IPR017972">
    <property type="entry name" value="Cyt_P450_CS"/>
</dbReference>
<dbReference type="GO" id="GO:0004497">
    <property type="term" value="F:monooxygenase activity"/>
    <property type="evidence" value="ECO:0007669"/>
    <property type="project" value="UniProtKB-KW"/>
</dbReference>
<dbReference type="SUPFAM" id="SSF48264">
    <property type="entry name" value="Cytochrome P450"/>
    <property type="match status" value="1"/>
</dbReference>
<dbReference type="AlphaFoldDB" id="A0AAU7VXL1"/>
<dbReference type="InterPro" id="IPR002397">
    <property type="entry name" value="Cyt_P450_B"/>
</dbReference>
<dbReference type="PANTHER" id="PTHR46696:SF1">
    <property type="entry name" value="CYTOCHROME P450 YJIB-RELATED"/>
    <property type="match status" value="1"/>
</dbReference>
<keyword evidence="2" id="KW-0560">Oxidoreductase</keyword>
<organism evidence="3">
    <name type="scientific">Microbacterium sp. A8/3-1</name>
    <dbReference type="NCBI Taxonomy" id="3160749"/>
    <lineage>
        <taxon>Bacteria</taxon>
        <taxon>Bacillati</taxon>
        <taxon>Actinomycetota</taxon>
        <taxon>Actinomycetes</taxon>
        <taxon>Micrococcales</taxon>
        <taxon>Microbacteriaceae</taxon>
        <taxon>Microbacterium</taxon>
    </lineage>
</organism>
<dbReference type="GO" id="GO:0020037">
    <property type="term" value="F:heme binding"/>
    <property type="evidence" value="ECO:0007669"/>
    <property type="project" value="InterPro"/>
</dbReference>
<reference evidence="3" key="1">
    <citation type="submission" date="2024-06" db="EMBL/GenBank/DDBJ databases">
        <title>Draft genome sequence of Microbacterium sp. strain A8/3-1, isolated from Oxytropis tragacanthoides Fisch. ex DC. Root nodules in the Altai region of Russia.</title>
        <authorList>
            <person name="Sazanova A."/>
            <person name="Guro P."/>
            <person name="Kuznetsova I."/>
            <person name="Belimov A."/>
            <person name="Safronova V."/>
        </authorList>
    </citation>
    <scope>NUCLEOTIDE SEQUENCE</scope>
    <source>
        <strain evidence="3">A8/3-1</strain>
    </source>
</reference>
<evidence type="ECO:0000256" key="1">
    <source>
        <dbReference type="ARBA" id="ARBA00010617"/>
    </source>
</evidence>
<evidence type="ECO:0000256" key="2">
    <source>
        <dbReference type="RuleBase" id="RU000461"/>
    </source>
</evidence>
<keyword evidence="2" id="KW-0479">Metal-binding</keyword>